<dbReference type="Pfam" id="PF13411">
    <property type="entry name" value="MerR_1"/>
    <property type="match status" value="1"/>
</dbReference>
<evidence type="ECO:0000313" key="3">
    <source>
        <dbReference type="Proteomes" id="UP000675781"/>
    </source>
</evidence>
<evidence type="ECO:0000313" key="2">
    <source>
        <dbReference type="EMBL" id="MBR7839169.1"/>
    </source>
</evidence>
<dbReference type="SMART" id="SM00422">
    <property type="entry name" value="HTH_MERR"/>
    <property type="match status" value="1"/>
</dbReference>
<dbReference type="Pfam" id="PF13185">
    <property type="entry name" value="GAF_2"/>
    <property type="match status" value="1"/>
</dbReference>
<reference evidence="2" key="1">
    <citation type="submission" date="2021-04" db="EMBL/GenBank/DDBJ databases">
        <title>Genome based classification of Actinospica acidithermotolerans sp. nov., an actinobacterium isolated from an Indonesian hot spring.</title>
        <authorList>
            <person name="Kusuma A.B."/>
            <person name="Putra K.E."/>
            <person name="Nafisah S."/>
            <person name="Loh J."/>
            <person name="Nouioui I."/>
            <person name="Goodfellow M."/>
        </authorList>
    </citation>
    <scope>NUCLEOTIDE SEQUENCE</scope>
    <source>
        <strain evidence="2">CSCA 57</strain>
    </source>
</reference>
<protein>
    <submittedName>
        <fullName evidence="2">GAF domain-containing protein</fullName>
    </submittedName>
</protein>
<dbReference type="RefSeq" id="WP_212533610.1">
    <property type="nucleotide sequence ID" value="NZ_JAGSOG010000388.1"/>
</dbReference>
<sequence>MNNLGLVSIGSAAAAAGVPEWRLRSWEASGLLTPARSAAGYRLYSSADIRRAVELREASSSTNRLGVFAATADQRSTRETATQDIVTPAAPGRQERASGAVEARRMRILRRLAHAIRHVDDLGHVLGTALESALGMVDAEIGALSYADISTQRYVLAAQRGLSPAYVRGIDTWNLHEGLAGESFGLREPLTIVDLSTNSAVARDVVHAERLRGYLCVPLLRGQRRLGIIEVFDREPRVFSADEVQSLELIGASVSSIVESLVLTQELSFLRDERAKVLREWTVQALATADTERVELVRALRSEASGLEGGEYGA</sequence>
<organism evidence="2 3">
    <name type="scientific">Actinospica durhamensis</name>
    <dbReference type="NCBI Taxonomy" id="1508375"/>
    <lineage>
        <taxon>Bacteria</taxon>
        <taxon>Bacillati</taxon>
        <taxon>Actinomycetota</taxon>
        <taxon>Actinomycetes</taxon>
        <taxon>Catenulisporales</taxon>
        <taxon>Actinospicaceae</taxon>
        <taxon>Actinospica</taxon>
    </lineage>
</organism>
<dbReference type="InterPro" id="IPR000551">
    <property type="entry name" value="MerR-type_HTH_dom"/>
</dbReference>
<name>A0A941F0H5_9ACTN</name>
<dbReference type="AlphaFoldDB" id="A0A941F0H5"/>
<feature type="non-terminal residue" evidence="2">
    <location>
        <position position="314"/>
    </location>
</feature>
<gene>
    <name evidence="2" type="ORF">KDL01_38255</name>
</gene>
<dbReference type="SUPFAM" id="SSF55781">
    <property type="entry name" value="GAF domain-like"/>
    <property type="match status" value="1"/>
</dbReference>
<dbReference type="GO" id="GO:0006355">
    <property type="term" value="P:regulation of DNA-templated transcription"/>
    <property type="evidence" value="ECO:0007669"/>
    <property type="project" value="InterPro"/>
</dbReference>
<dbReference type="InterPro" id="IPR003018">
    <property type="entry name" value="GAF"/>
</dbReference>
<dbReference type="SMART" id="SM00065">
    <property type="entry name" value="GAF"/>
    <property type="match status" value="1"/>
</dbReference>
<evidence type="ECO:0000259" key="1">
    <source>
        <dbReference type="PROSITE" id="PS50937"/>
    </source>
</evidence>
<dbReference type="Gene3D" id="1.10.1660.10">
    <property type="match status" value="1"/>
</dbReference>
<proteinExistence type="predicted"/>
<keyword evidence="3" id="KW-1185">Reference proteome</keyword>
<dbReference type="Gene3D" id="3.30.450.40">
    <property type="match status" value="1"/>
</dbReference>
<dbReference type="InterPro" id="IPR029016">
    <property type="entry name" value="GAF-like_dom_sf"/>
</dbReference>
<feature type="domain" description="HTH merR-type" evidence="1">
    <location>
        <begin position="6"/>
        <end position="58"/>
    </location>
</feature>
<dbReference type="SUPFAM" id="SSF46955">
    <property type="entry name" value="Putative DNA-binding domain"/>
    <property type="match status" value="1"/>
</dbReference>
<dbReference type="GO" id="GO:0003677">
    <property type="term" value="F:DNA binding"/>
    <property type="evidence" value="ECO:0007669"/>
    <property type="project" value="InterPro"/>
</dbReference>
<dbReference type="EMBL" id="JAGSOG010000388">
    <property type="protein sequence ID" value="MBR7839169.1"/>
    <property type="molecule type" value="Genomic_DNA"/>
</dbReference>
<comment type="caution">
    <text evidence="2">The sequence shown here is derived from an EMBL/GenBank/DDBJ whole genome shotgun (WGS) entry which is preliminary data.</text>
</comment>
<accession>A0A941F0H5</accession>
<dbReference type="InterPro" id="IPR009061">
    <property type="entry name" value="DNA-bd_dom_put_sf"/>
</dbReference>
<dbReference type="Proteomes" id="UP000675781">
    <property type="component" value="Unassembled WGS sequence"/>
</dbReference>
<dbReference type="PROSITE" id="PS50937">
    <property type="entry name" value="HTH_MERR_2"/>
    <property type="match status" value="1"/>
</dbReference>